<dbReference type="Proteomes" id="UP000823918">
    <property type="component" value="Unassembled WGS sequence"/>
</dbReference>
<dbReference type="Pfam" id="PF17128">
    <property type="entry name" value="DUF5107"/>
    <property type="match status" value="1"/>
</dbReference>
<dbReference type="EMBL" id="DWWA01000048">
    <property type="protein sequence ID" value="HJC72920.1"/>
    <property type="molecule type" value="Genomic_DNA"/>
</dbReference>
<protein>
    <submittedName>
        <fullName evidence="2">DUF5107 domain-containing protein</fullName>
    </submittedName>
</protein>
<dbReference type="InterPro" id="IPR033396">
    <property type="entry name" value="DUF5107"/>
</dbReference>
<dbReference type="InterPro" id="IPR011990">
    <property type="entry name" value="TPR-like_helical_dom_sf"/>
</dbReference>
<sequence>MDHGKRNVSRFPIATGTYYKHDYGAGVDISRYKNIPVPTSYMAYHSDYDFVGGYDYQKQAGILHIADHHISPGKKQWTWGCGDFGQAWDRNLTDEDGPYIELMTGMFTDNQPDFTWLAPFEEKTFTQYFMPYKKVGCVQNASTEAVLGLDVQDGKARVCVYATGVLEHARVTLRTKDAALFERTVTLSPTQILEEHIPTGLPAHELTLTLTDSNGRTILSCTPPKKNVEPVPAPAQPALEPAKIATCEELYLTGQHLKQYRHATYLPEDYYLEGLRRDPGDIRLNTAYGMLLLRRACFSEAETHFRAAVERSTWKNPNPWNSEPYFGLGLSLLYQDKEEEAFDAFYKSVWSAAQQEMAFYYIAAICCRRGRWQEALAHVERSLVKNAHNLKARGLRAQILLQLEQREAAFAQLADNVQLDPFDYRSRLVREMAKGLPHDETLALMGDRASSFIECAIDFAEAGFYAHAVKTLRLCRAASPMLKYYEAFYLEQSGNSSDAFNALTEAAARSPRCCFPIGLKMQKCFPSL</sequence>
<evidence type="ECO:0000313" key="2">
    <source>
        <dbReference type="EMBL" id="HJC72920.1"/>
    </source>
</evidence>
<reference evidence="2" key="1">
    <citation type="journal article" date="2021" name="PeerJ">
        <title>Extensive microbial diversity within the chicken gut microbiome revealed by metagenomics and culture.</title>
        <authorList>
            <person name="Gilroy R."/>
            <person name="Ravi A."/>
            <person name="Getino M."/>
            <person name="Pursley I."/>
            <person name="Horton D.L."/>
            <person name="Alikhan N.F."/>
            <person name="Baker D."/>
            <person name="Gharbi K."/>
            <person name="Hall N."/>
            <person name="Watson M."/>
            <person name="Adriaenssens E.M."/>
            <person name="Foster-Nyarko E."/>
            <person name="Jarju S."/>
            <person name="Secka A."/>
            <person name="Antonio M."/>
            <person name="Oren A."/>
            <person name="Chaudhuri R.R."/>
            <person name="La Ragione R."/>
            <person name="Hildebrand F."/>
            <person name="Pallen M.J."/>
        </authorList>
    </citation>
    <scope>NUCLEOTIDE SEQUENCE</scope>
    <source>
        <strain evidence="2">5933</strain>
    </source>
</reference>
<evidence type="ECO:0000313" key="3">
    <source>
        <dbReference type="Proteomes" id="UP000823918"/>
    </source>
</evidence>
<proteinExistence type="predicted"/>
<feature type="domain" description="DUF5107" evidence="1">
    <location>
        <begin position="25"/>
        <end position="128"/>
    </location>
</feature>
<organism evidence="2 3">
    <name type="scientific">Candidatus Ruthenibacterium merdavium</name>
    <dbReference type="NCBI Taxonomy" id="2838752"/>
    <lineage>
        <taxon>Bacteria</taxon>
        <taxon>Bacillati</taxon>
        <taxon>Bacillota</taxon>
        <taxon>Clostridia</taxon>
        <taxon>Eubacteriales</taxon>
        <taxon>Oscillospiraceae</taxon>
        <taxon>Ruthenibacterium</taxon>
    </lineage>
</organism>
<dbReference type="SUPFAM" id="SSF48452">
    <property type="entry name" value="TPR-like"/>
    <property type="match status" value="1"/>
</dbReference>
<reference evidence="2" key="2">
    <citation type="submission" date="2021-04" db="EMBL/GenBank/DDBJ databases">
        <authorList>
            <person name="Gilroy R."/>
        </authorList>
    </citation>
    <scope>NUCLEOTIDE SEQUENCE</scope>
    <source>
        <strain evidence="2">5933</strain>
    </source>
</reference>
<dbReference type="Gene3D" id="1.25.40.10">
    <property type="entry name" value="Tetratricopeptide repeat domain"/>
    <property type="match status" value="2"/>
</dbReference>
<gene>
    <name evidence="2" type="ORF">H9698_09045</name>
</gene>
<accession>A0A9D2Q7N4</accession>
<comment type="caution">
    <text evidence="2">The sequence shown here is derived from an EMBL/GenBank/DDBJ whole genome shotgun (WGS) entry which is preliminary data.</text>
</comment>
<evidence type="ECO:0000259" key="1">
    <source>
        <dbReference type="Pfam" id="PF17128"/>
    </source>
</evidence>
<name>A0A9D2Q7N4_9FIRM</name>
<dbReference type="AlphaFoldDB" id="A0A9D2Q7N4"/>